<dbReference type="Proteomes" id="UP000887540">
    <property type="component" value="Unplaced"/>
</dbReference>
<proteinExistence type="predicted"/>
<name>A0A914D606_9BILA</name>
<dbReference type="AlphaFoldDB" id="A0A914D606"/>
<organism evidence="1 2">
    <name type="scientific">Acrobeloides nanus</name>
    <dbReference type="NCBI Taxonomy" id="290746"/>
    <lineage>
        <taxon>Eukaryota</taxon>
        <taxon>Metazoa</taxon>
        <taxon>Ecdysozoa</taxon>
        <taxon>Nematoda</taxon>
        <taxon>Chromadorea</taxon>
        <taxon>Rhabditida</taxon>
        <taxon>Tylenchina</taxon>
        <taxon>Cephalobomorpha</taxon>
        <taxon>Cephaloboidea</taxon>
        <taxon>Cephalobidae</taxon>
        <taxon>Acrobeloides</taxon>
    </lineage>
</organism>
<dbReference type="PANTHER" id="PTHR22699:SF1">
    <property type="entry name" value="THIOREDOXIN DOMAIN-CONTAINING PROTEIN 16"/>
    <property type="match status" value="1"/>
</dbReference>
<dbReference type="PANTHER" id="PTHR22699">
    <property type="entry name" value="THIOREDOXIN DOMAIN-CONTAINING PROTEIN 16"/>
    <property type="match status" value="1"/>
</dbReference>
<dbReference type="WBParaSite" id="ACRNAN_scaffold19714.g11380.t1">
    <property type="protein sequence ID" value="ACRNAN_scaffold19714.g11380.t1"/>
    <property type="gene ID" value="ACRNAN_scaffold19714.g11380"/>
</dbReference>
<reference evidence="2" key="1">
    <citation type="submission" date="2022-11" db="UniProtKB">
        <authorList>
            <consortium name="WormBaseParasite"/>
        </authorList>
    </citation>
    <scope>IDENTIFICATION</scope>
</reference>
<sequence>MSLLDALSRHSLQPLVTYASEEAEHQVGFVRELSAGEIDGFLQENAVLEKKKKSSIFIRSPLELNLIDQRILDLRLPNLETSLGKLQEFTETKLSEVLDSGKLVFVIFWSNVNSVSMHAFHLWAKASEMIDVDDDVILGFVSCHLQTDVCTAFGISHQDHHTIFAYRNRKKITTQVNLRDEEFYVEWIKMVKNHDPVNRLDSKEEFDQARKGILKGFPNVRQAVTIGTFNSEESKEFQS</sequence>
<dbReference type="InterPro" id="IPR040090">
    <property type="entry name" value="TXNDC16"/>
</dbReference>
<dbReference type="InterPro" id="IPR036249">
    <property type="entry name" value="Thioredoxin-like_sf"/>
</dbReference>
<evidence type="ECO:0000313" key="2">
    <source>
        <dbReference type="WBParaSite" id="ACRNAN_scaffold19714.g11380.t1"/>
    </source>
</evidence>
<protein>
    <submittedName>
        <fullName evidence="2">Uncharacterized protein</fullName>
    </submittedName>
</protein>
<accession>A0A914D606</accession>
<keyword evidence="1" id="KW-1185">Reference proteome</keyword>
<dbReference type="Gene3D" id="3.40.30.10">
    <property type="entry name" value="Glutaredoxin"/>
    <property type="match status" value="1"/>
</dbReference>
<evidence type="ECO:0000313" key="1">
    <source>
        <dbReference type="Proteomes" id="UP000887540"/>
    </source>
</evidence>
<dbReference type="SUPFAM" id="SSF52833">
    <property type="entry name" value="Thioredoxin-like"/>
    <property type="match status" value="1"/>
</dbReference>